<evidence type="ECO:0000259" key="3">
    <source>
        <dbReference type="Pfam" id="PF03816"/>
    </source>
</evidence>
<feature type="transmembrane region" description="Helical" evidence="2">
    <location>
        <begin position="31"/>
        <end position="53"/>
    </location>
</feature>
<dbReference type="AlphaFoldDB" id="A0A4P6EH91"/>
<dbReference type="RefSeq" id="WP_129393903.1">
    <property type="nucleotide sequence ID" value="NZ_CP035494.1"/>
</dbReference>
<dbReference type="KEGG" id="mprt:ET475_11760"/>
<sequence length="459" mass="49728">MTRRGWWLVVCNFLIPGSAQALAGNRRLAKIGLGATLVMWVLVIIGIVSALLWRTTLLKVVLADFSFFGLFRISSPVLLLIGLALFAYLVLWVVLTVDTLRLVRLIKTGPTARFGIALLSIVLLVLSGTFTAGAASRVFSLHGGLASIFQASAPMAKPSDGYYNILLLGADSGSGRDSMRFDSISVVSVNADTGQVTITGIPRDLEGFPFSADSPMRQFYPDLHTGHGDPTCGWTAAINQLNTELEVCRDGNAIYPDAEKNGSTPGVEATKDAAEGLLGIDIPYYAFIDMAGFADLVDALGGVDITVTERLPEGGGPKYEGQPTDEWATGWIEKGKQHMDGNTAQWYARSRKTTSDWDRMKRQRQLQEAILKQFTPVTVLSRFQEIMSAGEHLVKTDIPKSMLSGFADLAIKAKEHKITTIELTPQENNIDQTSPDIDAVHALVHDALHPASESPSPKG</sequence>
<dbReference type="OrthoDB" id="3573673at2"/>
<keyword evidence="2" id="KW-0472">Membrane</keyword>
<feature type="transmembrane region" description="Helical" evidence="2">
    <location>
        <begin position="116"/>
        <end position="135"/>
    </location>
</feature>
<keyword evidence="5" id="KW-1185">Reference proteome</keyword>
<gene>
    <name evidence="4" type="ORF">ET475_11760</name>
</gene>
<feature type="domain" description="Cell envelope-related transcriptional attenuator" evidence="3">
    <location>
        <begin position="181"/>
        <end position="373"/>
    </location>
</feature>
<reference evidence="4 5" key="1">
    <citation type="submission" date="2019-01" db="EMBL/GenBank/DDBJ databases">
        <title>Genome sequencing of strain DFW100M-13.</title>
        <authorList>
            <person name="Heo J."/>
            <person name="Kim S.-J."/>
            <person name="Kim J.-S."/>
            <person name="Hong S.-B."/>
            <person name="Kwon S.-W."/>
        </authorList>
    </citation>
    <scope>NUCLEOTIDE SEQUENCE [LARGE SCALE GENOMIC DNA]</scope>
    <source>
        <strain evidence="4 5">DFW100M-13</strain>
    </source>
</reference>
<protein>
    <submittedName>
        <fullName evidence="4">LytR family transcriptional regulator</fullName>
    </submittedName>
</protein>
<dbReference type="Proteomes" id="UP000293995">
    <property type="component" value="Chromosome"/>
</dbReference>
<dbReference type="PANTHER" id="PTHR33392:SF6">
    <property type="entry name" value="POLYISOPRENYL-TEICHOIC ACID--PEPTIDOGLYCAN TEICHOIC ACID TRANSFERASE TAGU"/>
    <property type="match status" value="1"/>
</dbReference>
<proteinExistence type="inferred from homology"/>
<dbReference type="InterPro" id="IPR050922">
    <property type="entry name" value="LytR/CpsA/Psr_CW_biosynth"/>
</dbReference>
<dbReference type="InterPro" id="IPR004474">
    <property type="entry name" value="LytR_CpsA_psr"/>
</dbReference>
<evidence type="ECO:0000256" key="2">
    <source>
        <dbReference type="SAM" id="Phobius"/>
    </source>
</evidence>
<evidence type="ECO:0000313" key="5">
    <source>
        <dbReference type="Proteomes" id="UP000293995"/>
    </source>
</evidence>
<comment type="similarity">
    <text evidence="1">Belongs to the LytR/CpsA/Psr (LCP) family.</text>
</comment>
<dbReference type="EMBL" id="CP035494">
    <property type="protein sequence ID" value="QAY61832.1"/>
    <property type="molecule type" value="Genomic_DNA"/>
</dbReference>
<accession>A0A4P6EH91</accession>
<name>A0A4P6EH91_9MICO</name>
<dbReference type="Pfam" id="PF03816">
    <property type="entry name" value="LytR_cpsA_psr"/>
    <property type="match status" value="1"/>
</dbReference>
<dbReference type="NCBIfam" id="TIGR00350">
    <property type="entry name" value="lytR_cpsA_psr"/>
    <property type="match status" value="1"/>
</dbReference>
<evidence type="ECO:0000313" key="4">
    <source>
        <dbReference type="EMBL" id="QAY61832.1"/>
    </source>
</evidence>
<keyword evidence="2" id="KW-1133">Transmembrane helix</keyword>
<feature type="transmembrane region" description="Helical" evidence="2">
    <location>
        <begin position="73"/>
        <end position="95"/>
    </location>
</feature>
<organism evidence="4 5">
    <name type="scientific">Microbacterium protaetiae</name>
    <dbReference type="NCBI Taxonomy" id="2509458"/>
    <lineage>
        <taxon>Bacteria</taxon>
        <taxon>Bacillati</taxon>
        <taxon>Actinomycetota</taxon>
        <taxon>Actinomycetes</taxon>
        <taxon>Micrococcales</taxon>
        <taxon>Microbacteriaceae</taxon>
        <taxon>Microbacterium</taxon>
    </lineage>
</organism>
<dbReference type="PANTHER" id="PTHR33392">
    <property type="entry name" value="POLYISOPRENYL-TEICHOIC ACID--PEPTIDOGLYCAN TEICHOIC ACID TRANSFERASE TAGU"/>
    <property type="match status" value="1"/>
</dbReference>
<evidence type="ECO:0000256" key="1">
    <source>
        <dbReference type="ARBA" id="ARBA00006068"/>
    </source>
</evidence>
<dbReference type="Gene3D" id="3.40.630.190">
    <property type="entry name" value="LCP protein"/>
    <property type="match status" value="1"/>
</dbReference>
<keyword evidence="2" id="KW-0812">Transmembrane</keyword>
<feature type="transmembrane region" description="Helical" evidence="2">
    <location>
        <begin position="6"/>
        <end position="24"/>
    </location>
</feature>